<name>A0AA39Y6Y4_9PEZI</name>
<dbReference type="EMBL" id="JAULSV010000004">
    <property type="protein sequence ID" value="KAK0647088.1"/>
    <property type="molecule type" value="Genomic_DNA"/>
</dbReference>
<evidence type="ECO:0000313" key="7">
    <source>
        <dbReference type="EMBL" id="KAK0647088.1"/>
    </source>
</evidence>
<dbReference type="GO" id="GO:0046872">
    <property type="term" value="F:metal ion binding"/>
    <property type="evidence" value="ECO:0007669"/>
    <property type="project" value="UniProtKB-KW"/>
</dbReference>
<feature type="transmembrane region" description="Helical" evidence="6">
    <location>
        <begin position="89"/>
        <end position="109"/>
    </location>
</feature>
<dbReference type="Proteomes" id="UP001174936">
    <property type="component" value="Unassembled WGS sequence"/>
</dbReference>
<sequence>MASTTAAPPKSGLLTWAEILPWQRDNEFIITGYRRASFSYAISIRSIFRIHNETANIWSHLLGALLFLALFTHFFFWSRLPHGLILEDGLAVGVYFTGVVVCFILSTVFHTFSDHSPHMHKFGNELDHLGIVLVMWGTGVSGAHFGFYHHHAIRNFYFALLTATAIGCGIFTLKPKFRRPTYRLMRFLMYAFLGASLFTPIVHGLYRFGWEQLDDMMGLESFFGLGLINFSGSAVYASRIPERWFPKRFDLLGQSHNWMHVLVLTGALVRLNGLLEVVNRWQEYGSVGWRS</sequence>
<keyword evidence="3 6" id="KW-1133">Transmembrane helix</keyword>
<dbReference type="PANTHER" id="PTHR20855:SF130">
    <property type="entry name" value="HAEMOLYSIN-III FAMILY PROTEIN"/>
    <property type="match status" value="1"/>
</dbReference>
<accession>A0AA39Y6Y4</accession>
<evidence type="ECO:0000256" key="4">
    <source>
        <dbReference type="ARBA" id="ARBA00023136"/>
    </source>
</evidence>
<evidence type="ECO:0000256" key="5">
    <source>
        <dbReference type="PIRSR" id="PIRSR604254-1"/>
    </source>
</evidence>
<keyword evidence="2 6" id="KW-0812">Transmembrane</keyword>
<feature type="transmembrane region" description="Helical" evidence="6">
    <location>
        <begin position="57"/>
        <end position="77"/>
    </location>
</feature>
<feature type="binding site" evidence="5">
    <location>
        <position position="256"/>
    </location>
    <ligand>
        <name>Zn(2+)</name>
        <dbReference type="ChEBI" id="CHEBI:29105"/>
    </ligand>
</feature>
<protein>
    <submittedName>
        <fullName evidence="7">Adiponectin receptor protein 1</fullName>
    </submittedName>
</protein>
<keyword evidence="7" id="KW-0675">Receptor</keyword>
<keyword evidence="4 6" id="KW-0472">Membrane</keyword>
<feature type="transmembrane region" description="Helical" evidence="6">
    <location>
        <begin position="187"/>
        <end position="206"/>
    </location>
</feature>
<keyword evidence="5" id="KW-0479">Metal-binding</keyword>
<evidence type="ECO:0000256" key="1">
    <source>
        <dbReference type="ARBA" id="ARBA00004141"/>
    </source>
</evidence>
<organism evidence="7 8">
    <name type="scientific">Cercophora newfieldiana</name>
    <dbReference type="NCBI Taxonomy" id="92897"/>
    <lineage>
        <taxon>Eukaryota</taxon>
        <taxon>Fungi</taxon>
        <taxon>Dikarya</taxon>
        <taxon>Ascomycota</taxon>
        <taxon>Pezizomycotina</taxon>
        <taxon>Sordariomycetes</taxon>
        <taxon>Sordariomycetidae</taxon>
        <taxon>Sordariales</taxon>
        <taxon>Lasiosphaeriaceae</taxon>
        <taxon>Cercophora</taxon>
    </lineage>
</organism>
<gene>
    <name evidence="7" type="ORF">B0T16DRAFT_414679</name>
</gene>
<dbReference type="InterPro" id="IPR004254">
    <property type="entry name" value="AdipoR/HlyIII-related"/>
</dbReference>
<dbReference type="Pfam" id="PF03006">
    <property type="entry name" value="HlyIII"/>
    <property type="match status" value="1"/>
</dbReference>
<keyword evidence="5" id="KW-0862">Zinc</keyword>
<proteinExistence type="predicted"/>
<feature type="binding site" evidence="5">
    <location>
        <position position="110"/>
    </location>
    <ligand>
        <name>Zn(2+)</name>
        <dbReference type="ChEBI" id="CHEBI:29105"/>
    </ligand>
</feature>
<comment type="subcellular location">
    <subcellularLocation>
        <location evidence="1">Membrane</location>
        <topology evidence="1">Multi-pass membrane protein</topology>
    </subcellularLocation>
</comment>
<feature type="transmembrane region" description="Helical" evidence="6">
    <location>
        <begin position="156"/>
        <end position="175"/>
    </location>
</feature>
<feature type="binding site" evidence="5">
    <location>
        <position position="260"/>
    </location>
    <ligand>
        <name>Zn(2+)</name>
        <dbReference type="ChEBI" id="CHEBI:29105"/>
    </ligand>
</feature>
<evidence type="ECO:0000313" key="8">
    <source>
        <dbReference type="Proteomes" id="UP001174936"/>
    </source>
</evidence>
<dbReference type="GO" id="GO:0006882">
    <property type="term" value="P:intracellular zinc ion homeostasis"/>
    <property type="evidence" value="ECO:0007669"/>
    <property type="project" value="TreeGrafter"/>
</dbReference>
<keyword evidence="8" id="KW-1185">Reference proteome</keyword>
<evidence type="ECO:0000256" key="6">
    <source>
        <dbReference type="SAM" id="Phobius"/>
    </source>
</evidence>
<dbReference type="GO" id="GO:0038023">
    <property type="term" value="F:signaling receptor activity"/>
    <property type="evidence" value="ECO:0007669"/>
    <property type="project" value="TreeGrafter"/>
</dbReference>
<evidence type="ECO:0000256" key="2">
    <source>
        <dbReference type="ARBA" id="ARBA00022692"/>
    </source>
</evidence>
<dbReference type="GO" id="GO:0016020">
    <property type="term" value="C:membrane"/>
    <property type="evidence" value="ECO:0007669"/>
    <property type="project" value="UniProtKB-SubCell"/>
</dbReference>
<dbReference type="PANTHER" id="PTHR20855">
    <property type="entry name" value="ADIPOR/PROGESTIN RECEPTOR-RELATED"/>
    <property type="match status" value="1"/>
</dbReference>
<reference evidence="7" key="1">
    <citation type="submission" date="2023-06" db="EMBL/GenBank/DDBJ databases">
        <title>Genome-scale phylogeny and comparative genomics of the fungal order Sordariales.</title>
        <authorList>
            <consortium name="Lawrence Berkeley National Laboratory"/>
            <person name="Hensen N."/>
            <person name="Bonometti L."/>
            <person name="Westerberg I."/>
            <person name="Brannstrom I.O."/>
            <person name="Guillou S."/>
            <person name="Cros-Aarteil S."/>
            <person name="Calhoun S."/>
            <person name="Haridas S."/>
            <person name="Kuo A."/>
            <person name="Mondo S."/>
            <person name="Pangilinan J."/>
            <person name="Riley R."/>
            <person name="Labutti K."/>
            <person name="Andreopoulos B."/>
            <person name="Lipzen A."/>
            <person name="Chen C."/>
            <person name="Yanf M."/>
            <person name="Daum C."/>
            <person name="Ng V."/>
            <person name="Clum A."/>
            <person name="Steindorff A."/>
            <person name="Ohm R."/>
            <person name="Martin F."/>
            <person name="Silar P."/>
            <person name="Natvig D."/>
            <person name="Lalanne C."/>
            <person name="Gautier V."/>
            <person name="Ament-Velasquez S.L."/>
            <person name="Kruys A."/>
            <person name="Hutchinson M.I."/>
            <person name="Powell A.J."/>
            <person name="Barry K."/>
            <person name="Miller A.N."/>
            <person name="Grigoriev I.V."/>
            <person name="Debuchy R."/>
            <person name="Gladieux P."/>
            <person name="Thoren M.H."/>
            <person name="Johannesson H."/>
        </authorList>
    </citation>
    <scope>NUCLEOTIDE SEQUENCE</scope>
    <source>
        <strain evidence="7">SMH2532-1</strain>
    </source>
</reference>
<evidence type="ECO:0000256" key="3">
    <source>
        <dbReference type="ARBA" id="ARBA00022989"/>
    </source>
</evidence>
<comment type="caution">
    <text evidence="7">The sequence shown here is derived from an EMBL/GenBank/DDBJ whole genome shotgun (WGS) entry which is preliminary data.</text>
</comment>
<feature type="transmembrane region" description="Helical" evidence="6">
    <location>
        <begin position="218"/>
        <end position="237"/>
    </location>
</feature>
<dbReference type="AlphaFoldDB" id="A0AA39Y6Y4"/>
<feature type="transmembrane region" description="Helical" evidence="6">
    <location>
        <begin position="129"/>
        <end position="150"/>
    </location>
</feature>